<evidence type="ECO:0000313" key="3">
    <source>
        <dbReference type="Proteomes" id="UP000366945"/>
    </source>
</evidence>
<dbReference type="EMBL" id="CABPSK010000003">
    <property type="protein sequence ID" value="VVE24814.1"/>
    <property type="molecule type" value="Genomic_DNA"/>
</dbReference>
<keyword evidence="1" id="KW-0812">Transmembrane</keyword>
<dbReference type="AlphaFoldDB" id="A0A5E4WMJ4"/>
<keyword evidence="1" id="KW-1133">Transmembrane helix</keyword>
<proteinExistence type="predicted"/>
<keyword evidence="3" id="KW-1185">Reference proteome</keyword>
<feature type="transmembrane region" description="Helical" evidence="1">
    <location>
        <begin position="12"/>
        <end position="33"/>
    </location>
</feature>
<protein>
    <submittedName>
        <fullName evidence="2">Uncharacterized protein</fullName>
    </submittedName>
</protein>
<dbReference type="Proteomes" id="UP000366945">
    <property type="component" value="Unassembled WGS sequence"/>
</dbReference>
<reference evidence="2 3" key="1">
    <citation type="submission" date="2019-08" db="EMBL/GenBank/DDBJ databases">
        <authorList>
            <person name="Peeters C."/>
        </authorList>
    </citation>
    <scope>NUCLEOTIDE SEQUENCE [LARGE SCALE GENOMIC DNA]</scope>
    <source>
        <strain evidence="2 3">LMG 31114</strain>
    </source>
</reference>
<sequence>MIKISPETRAKLRCVVSFAVIGSSLTGVTVGRMDFAYDARDVVGLVFAAISALWLFCRR</sequence>
<evidence type="ECO:0000256" key="1">
    <source>
        <dbReference type="SAM" id="Phobius"/>
    </source>
</evidence>
<accession>A0A5E4WMJ4</accession>
<organism evidence="2 3">
    <name type="scientific">Pandoraea pneumonica</name>
    <dbReference type="NCBI Taxonomy" id="2508299"/>
    <lineage>
        <taxon>Bacteria</taxon>
        <taxon>Pseudomonadati</taxon>
        <taxon>Pseudomonadota</taxon>
        <taxon>Betaproteobacteria</taxon>
        <taxon>Burkholderiales</taxon>
        <taxon>Burkholderiaceae</taxon>
        <taxon>Pandoraea</taxon>
    </lineage>
</organism>
<name>A0A5E4WMJ4_9BURK</name>
<evidence type="ECO:0000313" key="2">
    <source>
        <dbReference type="EMBL" id="VVE24814.1"/>
    </source>
</evidence>
<keyword evidence="1" id="KW-0472">Membrane</keyword>
<gene>
    <name evidence="2" type="ORF">PPN31114_03331</name>
</gene>
<feature type="transmembrane region" description="Helical" evidence="1">
    <location>
        <begin position="39"/>
        <end position="57"/>
    </location>
</feature>